<protein>
    <submittedName>
        <fullName evidence="1">Uncharacterized protein</fullName>
    </submittedName>
</protein>
<accession>A0A2J7QZ76</accession>
<sequence>FPPRSPDLTSLDFLPRQREAIERSPRQSARRHATSLGLSEGAVTVTGPRYVHLLEIFLAPGLARLPVKEEMFFQQDGASVAVVNNPFPDHVISRYGDIMWPARSPDFSTCEIFLWGYLKSQLFKALAPHTVQELNMEFGKKLKEFP</sequence>
<keyword evidence="2" id="KW-1185">Reference proteome</keyword>
<evidence type="ECO:0000313" key="2">
    <source>
        <dbReference type="Proteomes" id="UP000235965"/>
    </source>
</evidence>
<comment type="caution">
    <text evidence="1">The sequence shown here is derived from an EMBL/GenBank/DDBJ whole genome shotgun (WGS) entry which is preliminary data.</text>
</comment>
<reference evidence="1 2" key="1">
    <citation type="submission" date="2017-12" db="EMBL/GenBank/DDBJ databases">
        <title>Hemimetabolous genomes reveal molecular basis of termite eusociality.</title>
        <authorList>
            <person name="Harrison M.C."/>
            <person name="Jongepier E."/>
            <person name="Robertson H.M."/>
            <person name="Arning N."/>
            <person name="Bitard-Feildel T."/>
            <person name="Chao H."/>
            <person name="Childers C.P."/>
            <person name="Dinh H."/>
            <person name="Doddapaneni H."/>
            <person name="Dugan S."/>
            <person name="Gowin J."/>
            <person name="Greiner C."/>
            <person name="Han Y."/>
            <person name="Hu H."/>
            <person name="Hughes D.S.T."/>
            <person name="Huylmans A.-K."/>
            <person name="Kemena C."/>
            <person name="Kremer L.P.M."/>
            <person name="Lee S.L."/>
            <person name="Lopez-Ezquerra A."/>
            <person name="Mallet L."/>
            <person name="Monroy-Kuhn J.M."/>
            <person name="Moser A."/>
            <person name="Murali S.C."/>
            <person name="Muzny D.M."/>
            <person name="Otani S."/>
            <person name="Piulachs M.-D."/>
            <person name="Poelchau M."/>
            <person name="Qu J."/>
            <person name="Schaub F."/>
            <person name="Wada-Katsumata A."/>
            <person name="Worley K.C."/>
            <person name="Xie Q."/>
            <person name="Ylla G."/>
            <person name="Poulsen M."/>
            <person name="Gibbs R.A."/>
            <person name="Schal C."/>
            <person name="Richards S."/>
            <person name="Belles X."/>
            <person name="Korb J."/>
            <person name="Bornberg-Bauer E."/>
        </authorList>
    </citation>
    <scope>NUCLEOTIDE SEQUENCE [LARGE SCALE GENOMIC DNA]</scope>
    <source>
        <tissue evidence="1">Whole body</tissue>
    </source>
</reference>
<dbReference type="EMBL" id="NEVH01009073">
    <property type="protein sequence ID" value="PNF33890.1"/>
    <property type="molecule type" value="Genomic_DNA"/>
</dbReference>
<gene>
    <name evidence="1" type="ORF">B7P43_G06742</name>
</gene>
<dbReference type="PANTHER" id="PTHR47326">
    <property type="entry name" value="TRANSPOSABLE ELEMENT TC3 TRANSPOSASE-LIKE PROTEIN"/>
    <property type="match status" value="1"/>
</dbReference>
<name>A0A2J7QZ76_9NEOP</name>
<dbReference type="STRING" id="105785.A0A2J7QZ76"/>
<dbReference type="AlphaFoldDB" id="A0A2J7QZ76"/>
<dbReference type="InterPro" id="IPR036397">
    <property type="entry name" value="RNaseH_sf"/>
</dbReference>
<organism evidence="1 2">
    <name type="scientific">Cryptotermes secundus</name>
    <dbReference type="NCBI Taxonomy" id="105785"/>
    <lineage>
        <taxon>Eukaryota</taxon>
        <taxon>Metazoa</taxon>
        <taxon>Ecdysozoa</taxon>
        <taxon>Arthropoda</taxon>
        <taxon>Hexapoda</taxon>
        <taxon>Insecta</taxon>
        <taxon>Pterygota</taxon>
        <taxon>Neoptera</taxon>
        <taxon>Polyneoptera</taxon>
        <taxon>Dictyoptera</taxon>
        <taxon>Blattodea</taxon>
        <taxon>Blattoidea</taxon>
        <taxon>Termitoidae</taxon>
        <taxon>Kalotermitidae</taxon>
        <taxon>Cryptotermitinae</taxon>
        <taxon>Cryptotermes</taxon>
    </lineage>
</organism>
<dbReference type="Gene3D" id="3.30.420.10">
    <property type="entry name" value="Ribonuclease H-like superfamily/Ribonuclease H"/>
    <property type="match status" value="1"/>
</dbReference>
<dbReference type="InParanoid" id="A0A2J7QZ76"/>
<proteinExistence type="predicted"/>
<dbReference type="Proteomes" id="UP000235965">
    <property type="component" value="Unassembled WGS sequence"/>
</dbReference>
<dbReference type="GO" id="GO:0003676">
    <property type="term" value="F:nucleic acid binding"/>
    <property type="evidence" value="ECO:0007669"/>
    <property type="project" value="InterPro"/>
</dbReference>
<dbReference type="PANTHER" id="PTHR47326:SF1">
    <property type="entry name" value="HTH PSQ-TYPE DOMAIN-CONTAINING PROTEIN"/>
    <property type="match status" value="1"/>
</dbReference>
<feature type="non-terminal residue" evidence="1">
    <location>
        <position position="1"/>
    </location>
</feature>
<evidence type="ECO:0000313" key="1">
    <source>
        <dbReference type="EMBL" id="PNF33890.1"/>
    </source>
</evidence>